<dbReference type="Pfam" id="PF04325">
    <property type="entry name" value="DUF465"/>
    <property type="match status" value="1"/>
</dbReference>
<organism evidence="1 2">
    <name type="scientific">Pseudorhodobacter antarcticus</name>
    <dbReference type="NCBI Taxonomy" id="1077947"/>
    <lineage>
        <taxon>Bacteria</taxon>
        <taxon>Pseudomonadati</taxon>
        <taxon>Pseudomonadota</taxon>
        <taxon>Alphaproteobacteria</taxon>
        <taxon>Rhodobacterales</taxon>
        <taxon>Paracoccaceae</taxon>
        <taxon>Pseudorhodobacter</taxon>
    </lineage>
</organism>
<protein>
    <recommendedName>
        <fullName evidence="3">DUF465 domain-containing protein</fullName>
    </recommendedName>
</protein>
<keyword evidence="2" id="KW-1185">Reference proteome</keyword>
<dbReference type="STRING" id="1077947.SAMN05216227_101929"/>
<sequence length="78" mass="8939">MSNTPHELAEEFPADVEKMHQMKLDNAHFAKIFDEYHSVNRAVHRAETDVEPTGDAHQNALRQTRARLKDEVAAMLRA</sequence>
<evidence type="ECO:0000313" key="2">
    <source>
        <dbReference type="Proteomes" id="UP000183002"/>
    </source>
</evidence>
<gene>
    <name evidence="1" type="ORF">SAMN05216227_101929</name>
</gene>
<dbReference type="Gene3D" id="6.10.280.50">
    <property type="match status" value="1"/>
</dbReference>
<dbReference type="EMBL" id="FOCO01000019">
    <property type="protein sequence ID" value="SEN64080.1"/>
    <property type="molecule type" value="Genomic_DNA"/>
</dbReference>
<dbReference type="OrthoDB" id="1263265at2"/>
<dbReference type="Proteomes" id="UP000183002">
    <property type="component" value="Unassembled WGS sequence"/>
</dbReference>
<name>A0A1H8I5I0_9RHOB</name>
<dbReference type="AlphaFoldDB" id="A0A1H8I5I0"/>
<evidence type="ECO:0008006" key="3">
    <source>
        <dbReference type="Google" id="ProtNLM"/>
    </source>
</evidence>
<proteinExistence type="predicted"/>
<dbReference type="InterPro" id="IPR007420">
    <property type="entry name" value="DUF465"/>
</dbReference>
<reference evidence="1 2" key="1">
    <citation type="submission" date="2016-10" db="EMBL/GenBank/DDBJ databases">
        <authorList>
            <person name="de Groot N.N."/>
        </authorList>
    </citation>
    <scope>NUCLEOTIDE SEQUENCE [LARGE SCALE GENOMIC DNA]</scope>
    <source>
        <strain evidence="1 2">CGMCC 1.10836</strain>
    </source>
</reference>
<dbReference type="RefSeq" id="WP_050518569.1">
    <property type="nucleotide sequence ID" value="NZ_FOCO01000019.1"/>
</dbReference>
<accession>A0A1H8I5I0</accession>
<evidence type="ECO:0000313" key="1">
    <source>
        <dbReference type="EMBL" id="SEN64080.1"/>
    </source>
</evidence>
<dbReference type="InterPro" id="IPR038444">
    <property type="entry name" value="DUF465_sf"/>
</dbReference>